<dbReference type="PANTHER" id="PTHR45629">
    <property type="entry name" value="SNF2/RAD54 FAMILY MEMBER"/>
    <property type="match status" value="1"/>
</dbReference>
<dbReference type="InterPro" id="IPR038718">
    <property type="entry name" value="SNF2-like_sf"/>
</dbReference>
<dbReference type="PANTHER" id="PTHR45629:SF7">
    <property type="entry name" value="DNA EXCISION REPAIR PROTEIN ERCC-6-RELATED"/>
    <property type="match status" value="1"/>
</dbReference>
<keyword evidence="2" id="KW-0547">Nucleotide-binding</keyword>
<dbReference type="SMART" id="SM00487">
    <property type="entry name" value="DEXDc"/>
    <property type="match status" value="1"/>
</dbReference>
<dbReference type="GO" id="GO:0004386">
    <property type="term" value="F:helicase activity"/>
    <property type="evidence" value="ECO:0007669"/>
    <property type="project" value="UniProtKB-KW"/>
</dbReference>
<dbReference type="Proteomes" id="UP000322214">
    <property type="component" value="Chromosome"/>
</dbReference>
<dbReference type="Pfam" id="PF00271">
    <property type="entry name" value="Helicase_C"/>
    <property type="match status" value="1"/>
</dbReference>
<keyword evidence="2" id="KW-0347">Helicase</keyword>
<dbReference type="InterPro" id="IPR050496">
    <property type="entry name" value="SNF2_RAD54_helicase_repair"/>
</dbReference>
<dbReference type="EMBL" id="CP042912">
    <property type="protein sequence ID" value="QEG24794.1"/>
    <property type="molecule type" value="Genomic_DNA"/>
</dbReference>
<dbReference type="Pfam" id="PF00176">
    <property type="entry name" value="SNF2-rel_dom"/>
    <property type="match status" value="1"/>
</dbReference>
<keyword evidence="3" id="KW-1185">Reference proteome</keyword>
<dbReference type="InterPro" id="IPR001650">
    <property type="entry name" value="Helicase_C-like"/>
</dbReference>
<protein>
    <submittedName>
        <fullName evidence="2">ATP-dependent helicase HepA</fullName>
    </submittedName>
</protein>
<gene>
    <name evidence="2" type="ORF">MFFC18_47170</name>
</gene>
<dbReference type="GO" id="GO:0005524">
    <property type="term" value="F:ATP binding"/>
    <property type="evidence" value="ECO:0007669"/>
    <property type="project" value="InterPro"/>
</dbReference>
<dbReference type="Gene3D" id="3.40.50.10810">
    <property type="entry name" value="Tandem AAA-ATPase domain"/>
    <property type="match status" value="2"/>
</dbReference>
<dbReference type="SUPFAM" id="SSF52540">
    <property type="entry name" value="P-loop containing nucleoside triphosphate hydrolases"/>
    <property type="match status" value="2"/>
</dbReference>
<evidence type="ECO:0000313" key="3">
    <source>
        <dbReference type="Proteomes" id="UP000322214"/>
    </source>
</evidence>
<reference evidence="2 3" key="1">
    <citation type="submission" date="2019-08" db="EMBL/GenBank/DDBJ databases">
        <title>Deep-cultivation of Planctomycetes and their phenomic and genomic characterization uncovers novel biology.</title>
        <authorList>
            <person name="Wiegand S."/>
            <person name="Jogler M."/>
            <person name="Boedeker C."/>
            <person name="Pinto D."/>
            <person name="Vollmers J."/>
            <person name="Rivas-Marin E."/>
            <person name="Kohn T."/>
            <person name="Peeters S.H."/>
            <person name="Heuer A."/>
            <person name="Rast P."/>
            <person name="Oberbeckmann S."/>
            <person name="Bunk B."/>
            <person name="Jeske O."/>
            <person name="Meyerdierks A."/>
            <person name="Storesund J.E."/>
            <person name="Kallscheuer N."/>
            <person name="Luecker S."/>
            <person name="Lage O.M."/>
            <person name="Pohl T."/>
            <person name="Merkel B.J."/>
            <person name="Hornburger P."/>
            <person name="Mueller R.-W."/>
            <person name="Bruemmer F."/>
            <person name="Labrenz M."/>
            <person name="Spormann A.M."/>
            <person name="Op den Camp H."/>
            <person name="Overmann J."/>
            <person name="Amann R."/>
            <person name="Jetten M.S.M."/>
            <person name="Mascher T."/>
            <person name="Medema M.H."/>
            <person name="Devos D.P."/>
            <person name="Kaster A.-K."/>
            <person name="Ovreas L."/>
            <person name="Rohde M."/>
            <person name="Galperin M.Y."/>
            <person name="Jogler C."/>
        </authorList>
    </citation>
    <scope>NUCLEOTIDE SEQUENCE [LARGE SCALE GENOMIC DNA]</scope>
    <source>
        <strain evidence="2 3">FC18</strain>
    </source>
</reference>
<dbReference type="InterPro" id="IPR000330">
    <property type="entry name" value="SNF2_N"/>
</dbReference>
<proteinExistence type="predicted"/>
<name>A0A5B9PEV6_9BACT</name>
<dbReference type="OrthoDB" id="9760715at2"/>
<evidence type="ECO:0000313" key="2">
    <source>
        <dbReference type="EMBL" id="QEG24794.1"/>
    </source>
</evidence>
<dbReference type="InterPro" id="IPR014001">
    <property type="entry name" value="Helicase_ATP-bd"/>
</dbReference>
<dbReference type="Gene3D" id="3.40.50.300">
    <property type="entry name" value="P-loop containing nucleotide triphosphate hydrolases"/>
    <property type="match status" value="1"/>
</dbReference>
<dbReference type="SMART" id="SM00490">
    <property type="entry name" value="HELICc"/>
    <property type="match status" value="1"/>
</dbReference>
<feature type="domain" description="Helicase ATP-binding" evidence="1">
    <location>
        <begin position="40"/>
        <end position="302"/>
    </location>
</feature>
<keyword evidence="2" id="KW-0378">Hydrolase</keyword>
<evidence type="ECO:0000259" key="1">
    <source>
        <dbReference type="PROSITE" id="PS51192"/>
    </source>
</evidence>
<keyword evidence="2" id="KW-0067">ATP-binding</keyword>
<accession>A0A5B9PEV6</accession>
<dbReference type="PROSITE" id="PS51192">
    <property type="entry name" value="HELICASE_ATP_BIND_1"/>
    <property type="match status" value="1"/>
</dbReference>
<dbReference type="STRING" id="980251.GCA_001642875_00852"/>
<sequence length="957" mass="109496">MKQRTREWLQSFLRLDHRAEADGIPMSDVRRQEDTVLRALEMLDAQPGIVLADEVGMGKTFEALGVAAALKHKKTNARVVILTPGPDLNNKWSSEFSRFPFNFESGRRKVTTVTKLREFVGAVGQSSVTIAPVTMFQSGRGTREQSYLIALYCYSRGLHGNTRNAMLDRYFPDMRYYENVDAETDLFLKEFTLDEIEPHLEKAFRRLDALFESDGLEAFTRKKLVRRLLMVARSYIAGQLFPPIELLIIDEAHKLKNPTSLRSEALRTIFHNRFRKAVFLTATPFQLDIKELKEVFAVFSKAKGATRDLKTEVDQLLGKIREYQTLYDEFQNTWLSLEPDFAETFSKAYEAGREESLSAEDQVAKILVDQITGLRQLKESEIEPGFRKWMIRSLRKDKRNYRNHVPESVPSSSEGCLPFLVYERFIAEIFRRRHRTHKAAAEINMVSSYSAAKKGAIINNGDGLPEDAEVYRKLLKRLLRTFGTGADGDHPKVKHVLLDSLDAADKGEKTLIFCTRIATLRQLRRELDAVWESRILARWREVYPDANEHELFGDGADKKGRHTLLQSRFHRTQDILYLALREPYLQTFAAIGDWASNNLEEIVVEANGVLQGLRLGKTAAAKIDYLATKRCVEHAAAKLWVARHTRENDNLDRLTRLCEPDFVLHGLDLEKGEAGSQLSGSEQPQWTINQRSARLVIGQKGSLWERCNAIEKLDIGLRAKTIESLARYLTFKQVPFLTDLLRTAQLSGVATDSIHSEDLLKFLPTFWIAKTGKPWGNQLNRFLGYFSGREHEQQLDILEGPIRTGEFARHTAQGQSREKLREAFNTPLFPMVLIANEVMQEGLDLHKQCRRVVHHDLVWNPAQVEQRIGRIDRLGSLTSLMRETDSTVSLDALYPAIEGTIDERMYRTVKTREKWLEFLLGAPPDFSEYSFEEQEPVPLPDRLAKELAIDLSPNVNC</sequence>
<dbReference type="InterPro" id="IPR027417">
    <property type="entry name" value="P-loop_NTPase"/>
</dbReference>
<organism evidence="2 3">
    <name type="scientific">Mariniblastus fucicola</name>
    <dbReference type="NCBI Taxonomy" id="980251"/>
    <lineage>
        <taxon>Bacteria</taxon>
        <taxon>Pseudomonadati</taxon>
        <taxon>Planctomycetota</taxon>
        <taxon>Planctomycetia</taxon>
        <taxon>Pirellulales</taxon>
        <taxon>Pirellulaceae</taxon>
        <taxon>Mariniblastus</taxon>
    </lineage>
</organism>
<dbReference type="KEGG" id="mff:MFFC18_47170"/>
<dbReference type="AlphaFoldDB" id="A0A5B9PEV6"/>